<gene>
    <name evidence="13" type="ORF">THRCLA_01454</name>
</gene>
<feature type="transmembrane region" description="Helical" evidence="11">
    <location>
        <begin position="163"/>
        <end position="181"/>
    </location>
</feature>
<feature type="region of interest" description="Disordered" evidence="10">
    <location>
        <begin position="318"/>
        <end position="340"/>
    </location>
</feature>
<keyword evidence="7" id="KW-0175">Coiled coil</keyword>
<evidence type="ECO:0000256" key="6">
    <source>
        <dbReference type="ARBA" id="ARBA00022989"/>
    </source>
</evidence>
<keyword evidence="3 11" id="KW-0812">Transmembrane</keyword>
<dbReference type="Pfam" id="PF03908">
    <property type="entry name" value="Sec20"/>
    <property type="match status" value="1"/>
</dbReference>
<dbReference type="PANTHER" id="PTHR12825:SF0">
    <property type="entry name" value="VESICLE TRANSPORT PROTEIN SEC20"/>
    <property type="match status" value="1"/>
</dbReference>
<evidence type="ECO:0000256" key="9">
    <source>
        <dbReference type="ARBA" id="ARBA00037934"/>
    </source>
</evidence>
<evidence type="ECO:0000259" key="12">
    <source>
        <dbReference type="Pfam" id="PF03908"/>
    </source>
</evidence>
<dbReference type="PANTHER" id="PTHR12825">
    <property type="entry name" value="BNIP1-RELATED"/>
    <property type="match status" value="1"/>
</dbReference>
<keyword evidence="5" id="KW-0931">ER-Golgi transport</keyword>
<evidence type="ECO:0000256" key="1">
    <source>
        <dbReference type="ARBA" id="ARBA00004163"/>
    </source>
</evidence>
<proteinExistence type="inferred from homology"/>
<reference evidence="13 14" key="1">
    <citation type="journal article" date="2014" name="Genome Biol. Evol.">
        <title>The secreted proteins of Achlya hypogyna and Thraustotheca clavata identify the ancestral oomycete secretome and reveal gene acquisitions by horizontal gene transfer.</title>
        <authorList>
            <person name="Misner I."/>
            <person name="Blouin N."/>
            <person name="Leonard G."/>
            <person name="Richards T.A."/>
            <person name="Lane C.E."/>
        </authorList>
    </citation>
    <scope>NUCLEOTIDE SEQUENCE [LARGE SCALE GENOMIC DNA]</scope>
    <source>
        <strain evidence="13 14">ATCC 34112</strain>
    </source>
</reference>
<dbReference type="GO" id="GO:0005789">
    <property type="term" value="C:endoplasmic reticulum membrane"/>
    <property type="evidence" value="ECO:0007669"/>
    <property type="project" value="UniProtKB-SubCell"/>
</dbReference>
<dbReference type="GO" id="GO:0031201">
    <property type="term" value="C:SNARE complex"/>
    <property type="evidence" value="ECO:0007669"/>
    <property type="project" value="TreeGrafter"/>
</dbReference>
<comment type="caution">
    <text evidence="13">The sequence shown here is derived from an EMBL/GenBank/DDBJ whole genome shotgun (WGS) entry which is preliminary data.</text>
</comment>
<dbReference type="AlphaFoldDB" id="A0A1W0A8A3"/>
<feature type="region of interest" description="Disordered" evidence="10">
    <location>
        <begin position="560"/>
        <end position="596"/>
    </location>
</feature>
<evidence type="ECO:0000313" key="13">
    <source>
        <dbReference type="EMBL" id="OQS06506.1"/>
    </source>
</evidence>
<name>A0A1W0A8A3_9STRA</name>
<dbReference type="GO" id="GO:0005484">
    <property type="term" value="F:SNAP receptor activity"/>
    <property type="evidence" value="ECO:0007669"/>
    <property type="project" value="InterPro"/>
</dbReference>
<feature type="domain" description="Sec20 C-terminal" evidence="12">
    <location>
        <begin position="98"/>
        <end position="184"/>
    </location>
</feature>
<dbReference type="InterPro" id="IPR005606">
    <property type="entry name" value="Sec20"/>
</dbReference>
<evidence type="ECO:0000256" key="4">
    <source>
        <dbReference type="ARBA" id="ARBA00022824"/>
    </source>
</evidence>
<dbReference type="InterPro" id="IPR056173">
    <property type="entry name" value="Sec20_C"/>
</dbReference>
<keyword evidence="14" id="KW-1185">Reference proteome</keyword>
<keyword evidence="4" id="KW-0256">Endoplasmic reticulum</keyword>
<evidence type="ECO:0000256" key="3">
    <source>
        <dbReference type="ARBA" id="ARBA00022692"/>
    </source>
</evidence>
<evidence type="ECO:0000256" key="5">
    <source>
        <dbReference type="ARBA" id="ARBA00022892"/>
    </source>
</evidence>
<accession>A0A1W0A8A3</accession>
<comment type="subcellular location">
    <subcellularLocation>
        <location evidence="1">Endoplasmic reticulum membrane</location>
        <topology evidence="1">Single-pass type IV membrane protein</topology>
    </subcellularLocation>
</comment>
<evidence type="ECO:0000313" key="14">
    <source>
        <dbReference type="Proteomes" id="UP000243217"/>
    </source>
</evidence>
<evidence type="ECO:0000256" key="2">
    <source>
        <dbReference type="ARBA" id="ARBA00022448"/>
    </source>
</evidence>
<keyword evidence="2" id="KW-0813">Transport</keyword>
<evidence type="ECO:0000256" key="10">
    <source>
        <dbReference type="SAM" id="MobiDB-lite"/>
    </source>
</evidence>
<evidence type="ECO:0000256" key="8">
    <source>
        <dbReference type="ARBA" id="ARBA00023136"/>
    </source>
</evidence>
<evidence type="ECO:0000256" key="7">
    <source>
        <dbReference type="ARBA" id="ARBA00023054"/>
    </source>
</evidence>
<dbReference type="EMBL" id="JNBS01000337">
    <property type="protein sequence ID" value="OQS06506.1"/>
    <property type="molecule type" value="Genomic_DNA"/>
</dbReference>
<dbReference type="GO" id="GO:0006890">
    <property type="term" value="P:retrograde vesicle-mediated transport, Golgi to endoplasmic reticulum"/>
    <property type="evidence" value="ECO:0007669"/>
    <property type="project" value="InterPro"/>
</dbReference>
<organism evidence="13 14">
    <name type="scientific">Thraustotheca clavata</name>
    <dbReference type="NCBI Taxonomy" id="74557"/>
    <lineage>
        <taxon>Eukaryota</taxon>
        <taxon>Sar</taxon>
        <taxon>Stramenopiles</taxon>
        <taxon>Oomycota</taxon>
        <taxon>Saprolegniomycetes</taxon>
        <taxon>Saprolegniales</taxon>
        <taxon>Achlyaceae</taxon>
        <taxon>Thraustotheca</taxon>
    </lineage>
</organism>
<comment type="similarity">
    <text evidence="9">Belongs to the SEC20 family.</text>
</comment>
<feature type="compositionally biased region" description="Basic and acidic residues" evidence="10">
    <location>
        <begin position="320"/>
        <end position="335"/>
    </location>
</feature>
<keyword evidence="8 11" id="KW-0472">Membrane</keyword>
<dbReference type="Proteomes" id="UP000243217">
    <property type="component" value="Unassembled WGS sequence"/>
</dbReference>
<sequence length="748" mass="86042">MSRLFNAVEAHLVSDVIPSPEEAMKVKEDLVEMLKELEKKMVEEPEQWETWQLQKKRGNELLKRWTAYMRKIQVLSAREKVIGTGPKKGIEKAPHVAVNQSLKRTQQSLALEMQRAAAVQARMGEGKAHLQQSNEKYTQLNGELMRTRKLLTELKIQAEKDRLWIAAGIGMLIFAVTIVVVERLPVVGFIVFMESPDVEEMIESFRRGKAPQKTLDRIIAQDIQELDEIIVKSRHSSPRRVRTVSPMHRALMTKYEVPVEDNIASMLLERKPVITVEKKEAVPIEKEIQVNMSTADIIRKAAVDIDREMAHALASFQSWEESRAKEHPEETENKQPELPLSAITIATELEAAFEMMNKRAKELIVPEPPKPAPQPPAPETIQAKSFVQGNAITSQKELDEALERLDRATEAAAATFPKLEHLIQSQAITDDEELRGILERLDQSTISKPQLFPENFHSILEPEMDYDDVFHNLERIKQTAYERTAAIEEALHIQDFEKPNQDNYQAHIQYEPKEESYSSSSEEEEVPEFLENLSVKSRDIVEELSVAMYTLRHRLDIDAKEQQDRQAKEQHEKEKKAKALAEAEAAKRKAEQEKIDMNNAKERVMGMSLYIGNDEIDDDVSIPSLKPVGSGQSYLQRLKPFESINVLERFDALVPPHLDNQCEHDYEYDHLQPTSREPKGHAKCYCCEYQSPRERPPVEYNSYRPSAYTSSRDYPTKRYRKADYSGLSIDELREARERKQAWLYQPSL</sequence>
<evidence type="ECO:0000256" key="11">
    <source>
        <dbReference type="SAM" id="Phobius"/>
    </source>
</evidence>
<keyword evidence="6 11" id="KW-1133">Transmembrane helix</keyword>
<dbReference type="OrthoDB" id="79026at2759"/>
<protein>
    <recommendedName>
        <fullName evidence="12">Sec20 C-terminal domain-containing protein</fullName>
    </recommendedName>
</protein>